<proteinExistence type="predicted"/>
<sequence length="92" mass="10448">SQGQRGEQVNEFRAMVKEFHRNGIEVILDVVYNHTAEGNHMGPTLSFKGIDKQAYYRLVDNDPLHYFDTTGTGNSLLMRSPHALQVITDSLR</sequence>
<accession>A0ABT8U0C2</accession>
<gene>
    <name evidence="1" type="ORF">QWJ41_21175</name>
</gene>
<keyword evidence="1" id="KW-0378">Hydrolase</keyword>
<reference evidence="1" key="1">
    <citation type="submission" date="2023-06" db="EMBL/GenBank/DDBJ databases">
        <title>Genome sequence of Nocardioides sp. SOB44.</title>
        <authorList>
            <person name="Zhang G."/>
        </authorList>
    </citation>
    <scope>NUCLEOTIDE SEQUENCE</scope>
    <source>
        <strain evidence="1">SOB44</strain>
    </source>
</reference>
<dbReference type="SUPFAM" id="SSF51445">
    <property type="entry name" value="(Trans)glycosidases"/>
    <property type="match status" value="1"/>
</dbReference>
<organism evidence="1 2">
    <name type="scientific">Nocardioides cremeus</name>
    <dbReference type="NCBI Taxonomy" id="3058044"/>
    <lineage>
        <taxon>Bacteria</taxon>
        <taxon>Bacillati</taxon>
        <taxon>Actinomycetota</taxon>
        <taxon>Actinomycetes</taxon>
        <taxon>Propionibacteriales</taxon>
        <taxon>Nocardioidaceae</taxon>
        <taxon>Nocardioides</taxon>
    </lineage>
</organism>
<dbReference type="EMBL" id="JAULSC010000286">
    <property type="protein sequence ID" value="MDO3398236.1"/>
    <property type="molecule type" value="Genomic_DNA"/>
</dbReference>
<feature type="non-terminal residue" evidence="1">
    <location>
        <position position="1"/>
    </location>
</feature>
<dbReference type="GO" id="GO:0016787">
    <property type="term" value="F:hydrolase activity"/>
    <property type="evidence" value="ECO:0007669"/>
    <property type="project" value="UniProtKB-KW"/>
</dbReference>
<dbReference type="RefSeq" id="WP_302710471.1">
    <property type="nucleotide sequence ID" value="NZ_JAULSC010000286.1"/>
</dbReference>
<dbReference type="InterPro" id="IPR017853">
    <property type="entry name" value="GH"/>
</dbReference>
<name>A0ABT8U0C2_9ACTN</name>
<keyword evidence="2" id="KW-1185">Reference proteome</keyword>
<feature type="non-terminal residue" evidence="1">
    <location>
        <position position="92"/>
    </location>
</feature>
<evidence type="ECO:0000313" key="2">
    <source>
        <dbReference type="Proteomes" id="UP001168363"/>
    </source>
</evidence>
<evidence type="ECO:0000313" key="1">
    <source>
        <dbReference type="EMBL" id="MDO3398236.1"/>
    </source>
</evidence>
<comment type="caution">
    <text evidence="1">The sequence shown here is derived from an EMBL/GenBank/DDBJ whole genome shotgun (WGS) entry which is preliminary data.</text>
</comment>
<dbReference type="Proteomes" id="UP001168363">
    <property type="component" value="Unassembled WGS sequence"/>
</dbReference>
<protein>
    <submittedName>
        <fullName evidence="1">Alpha-amylase family glycosyl hydrolase</fullName>
    </submittedName>
</protein>
<dbReference type="PANTHER" id="PTHR43002">
    <property type="entry name" value="GLYCOGEN DEBRANCHING ENZYME"/>
    <property type="match status" value="1"/>
</dbReference>
<dbReference type="Gene3D" id="3.20.20.80">
    <property type="entry name" value="Glycosidases"/>
    <property type="match status" value="1"/>
</dbReference>